<dbReference type="EC" id="2.4.1.25" evidence="5"/>
<sequence length="1685" mass="189449">MDGEKGHQRDSNGSAHQTSVFECGWDSEQSSSQISFDQEYSDRCLPTQSSSPDLGTWNFLRYIGSSLRQFVFGRPSRRRCRENIIETSSASSKSTIMTVASERSERSEKSIAANGSNRTAGPIQTRVLSLNDGENTEHILYRLQKGWKLQFRLGPSLLGRRIRLYVNHPIADEDGNVELFERTQYRQVEWQHDSRNKDDDTAVYADILTIAPGSYHYYMIDHESEDPKPCGSGYFLVDPVLTYGYDDEMLPIDCIHCQTVLTKCLGPFSQWEDRLRVAKESGYNLIHFTPVQELGGSLSCYSLKNQLRFNPMFYDEGREYSMEDVAKLVNKMRNEWKMLSICDIVLNHTANDSPWLQEHPESTYNLINSPHLRPAYLLDRLLHHLSVDIGNGKYTDKGIDTSITSEDQIEAIGRLLRDQLVPSLRLHEFFLADLEVLVAEFLDMMDERLALDEIHPPSTPISLKLIQDPQYRRFKTTVDMDTALDLYNTPRSEAYDEDTRRRISADKFRSAIEQLNGAKFHEIESHLSSAVNNVLATIRYERLQWDGPQLKQVSAQQPLVTSYFYQTDSHTLAEEEANMFTPEAALIMAHNGWVMNDDPLRNFAEQSSNVYIRRELIAWGDSVKLRYGERPEDSPYLWEHMRQYTEETASVFHGIRLDNCHSTPIHVAQYLLDAARKVRPDLYVIAELFTNSDRTDNIFVNRLGISSLIREGMSAGNSHELGRLIHRFGGDPVGAFIQPLARPLQPSIAHAILLDQSHDNPSPVQKRSVYDLLPSAALISMASCATGSNRGYDELVPHHIHVVKENRFYASTSELPGPSSTLDYGIIKAKRALNDMHLKLGTSGYSQVYVDQMTPDVVAVTRHCPVTHQSIVLVAHTAFNHPNEGTEQGYIKPLVLDGCVEEVILEAQVVHKNHSQGGSRYVAPNGHQQHPSRINGCDDYQCIVRQHVRVEEAHTLKKISDAPSDSSGKTVLYFHDFLPGSVVAIRVSLTSEAQSAVVHLRSLLTGLALPISSSPSPSPVATTPNLDELQRALSAMKLVDLNLALYRCNEEEVEDGRPGSYVVPGSGPIIYCGLQGVMSLLSDIRPKNDLGHPLCANLREGDWLSAYISGRLMQHAGTADLGRWLESALSPLSKLPRFLVPCYFDAIITGTYLTLLERAWSLMSKFVNESSTFVKAVAMGSVQFVGLMGNARLPELSPSLAPPMPPIRVRNGQSEQACPTISAGLPHFSVGYMRNWGRDTFISLRGLLLLTGRYQEARYIILAFGGCLRHGLIPNLLDGGSNARFNCRDAVWWWLQSICDYCRLAPRGHTILDDAVSRLFPDDESPSLPPGSKNQPLCDVMQEALQRHFQGVEFRERNAGFAIDREMLDAGFNNKIGVNTENGFVFGGTAQNCGTWMDKMGSSAKAGNKGEPATPRDGSAVEIVGLSRSVIGFLWDSFTAGTYPYAGVERLNEDGTKTRWTYDEWARQIDRNFERYFWINAEPDSSTEPHPELINRRAIYKDSYLASKPWADYQLRPNFVVAMAVAPTMFTPSRAWQALQMALQHLLGPLGMATLDSSDWSYRPNYCNSDESDDPSTAHGFNYHQGPEWLWPVGFLLQAMLYFAPLVGGVSELRKTIRKVKSILSRHFVEIQQSPWRSLPELTNKNGNVCPDSSPAQAWSMATILEVLYELDNIEHKQNMNINKL</sequence>
<keyword evidence="8" id="KW-0963">Cytoplasm</keyword>
<dbReference type="InterPro" id="IPR017853">
    <property type="entry name" value="GH"/>
</dbReference>
<comment type="subcellular location">
    <subcellularLocation>
        <location evidence="4">Cytoplasm</location>
    </subcellularLocation>
</comment>
<dbReference type="GO" id="GO:0004135">
    <property type="term" value="F:amylo-alpha-1,6-glucosidase activity"/>
    <property type="evidence" value="ECO:0007669"/>
    <property type="project" value="UniProtKB-EC"/>
</dbReference>
<keyword evidence="18" id="KW-0472">Membrane</keyword>
<keyword evidence="18" id="KW-0812">Transmembrane</keyword>
<evidence type="ECO:0000256" key="6">
    <source>
        <dbReference type="ARBA" id="ARBA00012778"/>
    </source>
</evidence>
<evidence type="ECO:0000256" key="8">
    <source>
        <dbReference type="ARBA" id="ARBA00022490"/>
    </source>
</evidence>
<dbReference type="Pfam" id="PF14701">
    <property type="entry name" value="hDGE_amylase"/>
    <property type="match status" value="1"/>
</dbReference>
<keyword evidence="11" id="KW-0378">Hydrolase</keyword>
<evidence type="ECO:0000256" key="1">
    <source>
        <dbReference type="ARBA" id="ARBA00000439"/>
    </source>
</evidence>
<keyword evidence="14" id="KW-0326">Glycosidase</keyword>
<dbReference type="InterPro" id="IPR008928">
    <property type="entry name" value="6-hairpin_glycosidase_sf"/>
</dbReference>
<evidence type="ECO:0000256" key="13">
    <source>
        <dbReference type="ARBA" id="ARBA00023268"/>
    </source>
</evidence>
<evidence type="ECO:0000256" key="5">
    <source>
        <dbReference type="ARBA" id="ARBA00012560"/>
    </source>
</evidence>
<comment type="catalytic activity">
    <reaction evidence="2">
        <text>Hydrolysis of (1-&gt;6)-alpha-D-glucosidic branch linkages in glycogen phosphorylase limit dextrin.</text>
        <dbReference type="EC" id="3.2.1.33"/>
    </reaction>
</comment>
<dbReference type="CDD" id="cd11327">
    <property type="entry name" value="AmyAc_Glg_debranch_2"/>
    <property type="match status" value="1"/>
</dbReference>
<dbReference type="GO" id="GO:0005978">
    <property type="term" value="P:glycogen biosynthetic process"/>
    <property type="evidence" value="ECO:0007669"/>
    <property type="project" value="UniProtKB-KW"/>
</dbReference>
<reference evidence="19" key="2">
    <citation type="submission" date="2015-10" db="EMBL/GenBank/DDBJ databases">
        <authorList>
            <person name="Gilbert D.G."/>
        </authorList>
    </citation>
    <scope>NUCLEOTIDE SEQUENCE</scope>
</reference>
<evidence type="ECO:0000256" key="2">
    <source>
        <dbReference type="ARBA" id="ARBA00000927"/>
    </source>
</evidence>
<feature type="transmembrane region" description="Helical" evidence="18">
    <location>
        <begin position="1589"/>
        <end position="1611"/>
    </location>
</feature>
<evidence type="ECO:0000256" key="14">
    <source>
        <dbReference type="ARBA" id="ARBA00023295"/>
    </source>
</evidence>
<feature type="compositionally biased region" description="Polar residues" evidence="17">
    <location>
        <begin position="11"/>
        <end position="20"/>
    </location>
</feature>
<evidence type="ECO:0000256" key="7">
    <source>
        <dbReference type="ARBA" id="ARBA00020723"/>
    </source>
</evidence>
<evidence type="ECO:0000256" key="3">
    <source>
        <dbReference type="ARBA" id="ARBA00003530"/>
    </source>
</evidence>
<dbReference type="SUPFAM" id="SSF51445">
    <property type="entry name" value="(Trans)glycosidases"/>
    <property type="match status" value="1"/>
</dbReference>
<dbReference type="Pfam" id="PF06202">
    <property type="entry name" value="GDE_C"/>
    <property type="match status" value="1"/>
</dbReference>
<dbReference type="Pfam" id="PF14702">
    <property type="entry name" value="hGDE_central"/>
    <property type="match status" value="1"/>
</dbReference>
<dbReference type="InterPro" id="IPR029436">
    <property type="entry name" value="AGL_euk_N"/>
</dbReference>
<comment type="catalytic activity">
    <reaction evidence="1">
        <text>Transfers a segment of a (1-&gt;4)-alpha-D-glucan to a new position in an acceptor, which may be glucose or a (1-&gt;4)-alpha-D-glucan.</text>
        <dbReference type="EC" id="2.4.1.25"/>
    </reaction>
</comment>
<dbReference type="Pfam" id="PF14699">
    <property type="entry name" value="hGDE_N"/>
    <property type="match status" value="1"/>
</dbReference>
<evidence type="ECO:0000256" key="4">
    <source>
        <dbReference type="ARBA" id="ARBA00004496"/>
    </source>
</evidence>
<evidence type="ECO:0000256" key="9">
    <source>
        <dbReference type="ARBA" id="ARBA00022676"/>
    </source>
</evidence>
<accession>A0A0P5ULF6</accession>
<keyword evidence="13" id="KW-0511">Multifunctional enzyme</keyword>
<evidence type="ECO:0000256" key="12">
    <source>
        <dbReference type="ARBA" id="ARBA00023056"/>
    </source>
</evidence>
<dbReference type="InterPro" id="IPR032790">
    <property type="entry name" value="GDE_C"/>
</dbReference>
<reference evidence="19" key="1">
    <citation type="submission" date="2015-10" db="EMBL/GenBank/DDBJ databases">
        <title>Daphnia magna gene sets from two clonal populations assembled and annotated with EvidentialGene.</title>
        <authorList>
            <person name="Gilbert D."/>
            <person name="Podicheti R."/>
            <person name="Orsini L."/>
            <person name="Colbourne J."/>
            <person name="Pfrender M."/>
        </authorList>
    </citation>
    <scope>NUCLEOTIDE SEQUENCE</scope>
</reference>
<evidence type="ECO:0000313" key="19">
    <source>
        <dbReference type="EMBL" id="JAJ21585.1"/>
    </source>
</evidence>
<feature type="region of interest" description="Disordered" evidence="17">
    <location>
        <begin position="95"/>
        <end position="118"/>
    </location>
</feature>
<dbReference type="FunFam" id="3.20.20.80:FF:000206">
    <property type="entry name" value="Amylo-alpha-1, 6-glucosidase, 4-alpha-glucanotransferase b"/>
    <property type="match status" value="1"/>
</dbReference>
<dbReference type="InterPro" id="IPR006421">
    <property type="entry name" value="Glycogen_debranch_met"/>
</dbReference>
<dbReference type="PANTHER" id="PTHR10569:SF2">
    <property type="entry name" value="GLYCOGEN DEBRANCHING ENZYME"/>
    <property type="match status" value="1"/>
</dbReference>
<evidence type="ECO:0000256" key="18">
    <source>
        <dbReference type="SAM" id="Phobius"/>
    </source>
</evidence>
<dbReference type="SUPFAM" id="SSF48208">
    <property type="entry name" value="Six-hairpin glycosidases"/>
    <property type="match status" value="1"/>
</dbReference>
<evidence type="ECO:0000256" key="15">
    <source>
        <dbReference type="ARBA" id="ARBA00025780"/>
    </source>
</evidence>
<feature type="region of interest" description="Disordered" evidence="17">
    <location>
        <begin position="1"/>
        <end position="26"/>
    </location>
</feature>
<evidence type="ECO:0000256" key="10">
    <source>
        <dbReference type="ARBA" id="ARBA00022679"/>
    </source>
</evidence>
<dbReference type="GO" id="GO:0005737">
    <property type="term" value="C:cytoplasm"/>
    <property type="evidence" value="ECO:0007669"/>
    <property type="project" value="UniProtKB-SubCell"/>
</dbReference>
<dbReference type="FunFam" id="3.20.20.80:FF:000070">
    <property type="entry name" value="GDB1p Glycogen debranching enzyme"/>
    <property type="match status" value="1"/>
</dbReference>
<evidence type="ECO:0000256" key="17">
    <source>
        <dbReference type="SAM" id="MobiDB-lite"/>
    </source>
</evidence>
<dbReference type="Gene3D" id="3.20.20.80">
    <property type="entry name" value="Glycosidases"/>
    <property type="match status" value="2"/>
</dbReference>
<dbReference type="InterPro" id="IPR010401">
    <property type="entry name" value="AGL/Gdb1"/>
</dbReference>
<dbReference type="InterPro" id="IPR032788">
    <property type="entry name" value="AGL_central"/>
</dbReference>
<dbReference type="EC" id="3.2.1.33" evidence="6"/>
<evidence type="ECO:0000256" key="16">
    <source>
        <dbReference type="ARBA" id="ARBA00031477"/>
    </source>
</evidence>
<dbReference type="GO" id="GO:0005980">
    <property type="term" value="P:glycogen catabolic process"/>
    <property type="evidence" value="ECO:0007669"/>
    <property type="project" value="InterPro"/>
</dbReference>
<evidence type="ECO:0000256" key="11">
    <source>
        <dbReference type="ARBA" id="ARBA00022801"/>
    </source>
</evidence>
<dbReference type="InterPro" id="IPR032792">
    <property type="entry name" value="AGL_glucanoTrfase"/>
</dbReference>
<dbReference type="NCBIfam" id="TIGR01531">
    <property type="entry name" value="glyc_debranch"/>
    <property type="match status" value="1"/>
</dbReference>
<dbReference type="EMBL" id="GDIP01201817">
    <property type="protein sequence ID" value="JAJ21585.1"/>
    <property type="molecule type" value="Transcribed_RNA"/>
</dbReference>
<organism evidence="19">
    <name type="scientific">Daphnia magna</name>
    <dbReference type="NCBI Taxonomy" id="35525"/>
    <lineage>
        <taxon>Eukaryota</taxon>
        <taxon>Metazoa</taxon>
        <taxon>Ecdysozoa</taxon>
        <taxon>Arthropoda</taxon>
        <taxon>Crustacea</taxon>
        <taxon>Branchiopoda</taxon>
        <taxon>Diplostraca</taxon>
        <taxon>Cladocera</taxon>
        <taxon>Anomopoda</taxon>
        <taxon>Daphniidae</taxon>
        <taxon>Daphnia</taxon>
    </lineage>
</organism>
<comment type="similarity">
    <text evidence="15">Belongs to the glycogen debranching enzyme family.</text>
</comment>
<keyword evidence="10" id="KW-0808">Transferase</keyword>
<comment type="function">
    <text evidence="3">Multifunctional enzyme acting as 1,4-alpha-D-glucan:1,4-alpha-D-glucan 4-alpha-D-glycosyltransferase and amylo-1,6-glucosidase in glycogen degradation.</text>
</comment>
<keyword evidence="9" id="KW-0328">Glycosyltransferase</keyword>
<protein>
    <recommendedName>
        <fullName evidence="7">Glycogen debranching enzyme</fullName>
        <ecNumber evidence="5">2.4.1.25</ecNumber>
        <ecNumber evidence="6">3.2.1.33</ecNumber>
    </recommendedName>
    <alternativeName>
        <fullName evidence="16">Glycogen debrancher</fullName>
    </alternativeName>
</protein>
<keyword evidence="12" id="KW-0320">Glycogen biosynthesis</keyword>
<dbReference type="PANTHER" id="PTHR10569">
    <property type="entry name" value="GLYCOGEN DEBRANCHING ENZYME"/>
    <property type="match status" value="1"/>
</dbReference>
<name>A0A0P5ULF6_9CRUS</name>
<dbReference type="FunFam" id="1.50.10.10:FF:000039">
    <property type="entry name" value="Glycogen debranching enzyme Gdb1, putative"/>
    <property type="match status" value="1"/>
</dbReference>
<keyword evidence="18" id="KW-1133">Transmembrane helix</keyword>
<feature type="compositionally biased region" description="Basic and acidic residues" evidence="17">
    <location>
        <begin position="1"/>
        <end position="10"/>
    </location>
</feature>
<dbReference type="OrthoDB" id="10248904at2759"/>
<proteinExistence type="inferred from homology"/>
<dbReference type="GO" id="GO:0004134">
    <property type="term" value="F:4-alpha-glucanotransferase activity"/>
    <property type="evidence" value="ECO:0007669"/>
    <property type="project" value="UniProtKB-EC"/>
</dbReference>